<dbReference type="SUPFAM" id="SSF56112">
    <property type="entry name" value="Protein kinase-like (PK-like)"/>
    <property type="match status" value="1"/>
</dbReference>
<evidence type="ECO:0000313" key="3">
    <source>
        <dbReference type="EMBL" id="CAD5213975.1"/>
    </source>
</evidence>
<dbReference type="PROSITE" id="PS00107">
    <property type="entry name" value="PROTEIN_KINASE_ATP"/>
    <property type="match status" value="1"/>
</dbReference>
<keyword evidence="4" id="KW-1185">Reference proteome</keyword>
<accession>A0A811KDT3</accession>
<comment type="caution">
    <text evidence="3">The sequence shown here is derived from an EMBL/GenBank/DDBJ whole genome shotgun (WGS) entry which is preliminary data.</text>
</comment>
<feature type="domain" description="Protein kinase" evidence="2">
    <location>
        <begin position="54"/>
        <end position="105"/>
    </location>
</feature>
<name>A0A811KDT3_9BILA</name>
<dbReference type="GO" id="GO:0005524">
    <property type="term" value="F:ATP binding"/>
    <property type="evidence" value="ECO:0007669"/>
    <property type="project" value="UniProtKB-UniRule"/>
</dbReference>
<gene>
    <name evidence="3" type="ORF">BOKJ2_LOCUS5361</name>
</gene>
<organism evidence="3 4">
    <name type="scientific">Bursaphelenchus okinawaensis</name>
    <dbReference type="NCBI Taxonomy" id="465554"/>
    <lineage>
        <taxon>Eukaryota</taxon>
        <taxon>Metazoa</taxon>
        <taxon>Ecdysozoa</taxon>
        <taxon>Nematoda</taxon>
        <taxon>Chromadorea</taxon>
        <taxon>Rhabditida</taxon>
        <taxon>Tylenchina</taxon>
        <taxon>Tylenchomorpha</taxon>
        <taxon>Aphelenchoidea</taxon>
        <taxon>Aphelenchoididae</taxon>
        <taxon>Bursaphelenchus</taxon>
    </lineage>
</organism>
<reference evidence="3" key="1">
    <citation type="submission" date="2020-09" db="EMBL/GenBank/DDBJ databases">
        <authorList>
            <person name="Kikuchi T."/>
        </authorList>
    </citation>
    <scope>NUCLEOTIDE SEQUENCE</scope>
    <source>
        <strain evidence="3">SH1</strain>
    </source>
</reference>
<proteinExistence type="predicted"/>
<evidence type="ECO:0000256" key="1">
    <source>
        <dbReference type="PROSITE-ProRule" id="PRU10141"/>
    </source>
</evidence>
<dbReference type="InterPro" id="IPR011009">
    <property type="entry name" value="Kinase-like_dom_sf"/>
</dbReference>
<dbReference type="EMBL" id="CAJFCW020000003">
    <property type="protein sequence ID" value="CAG9101855.1"/>
    <property type="molecule type" value="Genomic_DNA"/>
</dbReference>
<dbReference type="PROSITE" id="PS50011">
    <property type="entry name" value="PROTEIN_KINASE_DOM"/>
    <property type="match status" value="1"/>
</dbReference>
<feature type="binding site" evidence="1">
    <location>
        <position position="83"/>
    </location>
    <ligand>
        <name>ATP</name>
        <dbReference type="ChEBI" id="CHEBI:30616"/>
    </ligand>
</feature>
<dbReference type="InterPro" id="IPR000719">
    <property type="entry name" value="Prot_kinase_dom"/>
</dbReference>
<dbReference type="EMBL" id="CAJFDH010000003">
    <property type="protein sequence ID" value="CAD5213975.1"/>
    <property type="molecule type" value="Genomic_DNA"/>
</dbReference>
<dbReference type="Proteomes" id="UP000614601">
    <property type="component" value="Unassembled WGS sequence"/>
</dbReference>
<dbReference type="InterPro" id="IPR017441">
    <property type="entry name" value="Protein_kinase_ATP_BS"/>
</dbReference>
<keyword evidence="1" id="KW-0067">ATP-binding</keyword>
<dbReference type="Gene3D" id="3.30.200.20">
    <property type="entry name" value="Phosphorylase Kinase, domain 1"/>
    <property type="match status" value="1"/>
</dbReference>
<dbReference type="Proteomes" id="UP000783686">
    <property type="component" value="Unassembled WGS sequence"/>
</dbReference>
<evidence type="ECO:0000313" key="4">
    <source>
        <dbReference type="Proteomes" id="UP000614601"/>
    </source>
</evidence>
<dbReference type="AlphaFoldDB" id="A0A811KDT3"/>
<protein>
    <recommendedName>
        <fullName evidence="2">Protein kinase domain-containing protein</fullName>
    </recommendedName>
</protein>
<sequence length="105" mass="12047">MVILGNDYKMSAAEQPADAIHVDEIDHFNDDWTPPFAFRDGVKIRTDQKITDFYTIYEEIGEGKFGKVFRCVEKETGLTLAAKFIKLRKDADLAKVEKRTQIGYI</sequence>
<keyword evidence="1" id="KW-0547">Nucleotide-binding</keyword>
<dbReference type="OrthoDB" id="10260894at2759"/>
<evidence type="ECO:0000259" key="2">
    <source>
        <dbReference type="PROSITE" id="PS50011"/>
    </source>
</evidence>
<dbReference type="GO" id="GO:0004672">
    <property type="term" value="F:protein kinase activity"/>
    <property type="evidence" value="ECO:0007669"/>
    <property type="project" value="InterPro"/>
</dbReference>